<evidence type="ECO:0000313" key="3">
    <source>
        <dbReference type="Proteomes" id="UP000078476"/>
    </source>
</evidence>
<dbReference type="InterPro" id="IPR011335">
    <property type="entry name" value="Restrct_endonuc-II-like"/>
</dbReference>
<comment type="caution">
    <text evidence="2">The sequence shown here is derived from an EMBL/GenBank/DDBJ whole genome shotgun (WGS) entry which is preliminary data.</text>
</comment>
<sequence>MSLWLVRAGSYGEHESKFIDENRVYLTWGELTANDMTSIPDYEGIKQRVLQTYPGELPRKLGNWSGQIWAFVLAMKVGDWVVLPNKNKPTIAIGEIKSPCKFDPAAADDYRHYREITWLNTEIPRTAFDQDLLYSFGAFLTICEIKRNNAEQRVRSMAHNQWQTPMPVPTQVSVNGSATDEAPQESLVDLEQLARDSIAKLIIQKFKGHGMARLVDSILKAQGFTTYLSPEGPDKGVDILAAGGPFGFDSPRLCVQVKSGDTPADRPEFTQLIGAMQSVNADQGLFVSWSDFKQTVYKEVPVQFFKVRLWNQNDLIEQLLDNYDKLDQDVRAELPLKRIWTIATPDR</sequence>
<dbReference type="SUPFAM" id="SSF52980">
    <property type="entry name" value="Restriction endonuclease-like"/>
    <property type="match status" value="1"/>
</dbReference>
<dbReference type="InterPro" id="IPR011856">
    <property type="entry name" value="tRNA_endonuc-like_dom_sf"/>
</dbReference>
<organism evidence="2 3">
    <name type="scientific">Methylomonas lenta</name>
    <dbReference type="NCBI Taxonomy" id="980561"/>
    <lineage>
        <taxon>Bacteria</taxon>
        <taxon>Pseudomonadati</taxon>
        <taxon>Pseudomonadota</taxon>
        <taxon>Gammaproteobacteria</taxon>
        <taxon>Methylococcales</taxon>
        <taxon>Methylococcaceae</taxon>
        <taxon>Methylomonas</taxon>
    </lineage>
</organism>
<evidence type="ECO:0000313" key="2">
    <source>
        <dbReference type="EMBL" id="OAI09678.1"/>
    </source>
</evidence>
<dbReference type="STRING" id="980561.A1359_18530"/>
<dbReference type="RefSeq" id="WP_066988192.1">
    <property type="nucleotide sequence ID" value="NZ_LUUI01000168.1"/>
</dbReference>
<dbReference type="AlphaFoldDB" id="A0A177MVD8"/>
<evidence type="ECO:0000259" key="1">
    <source>
        <dbReference type="Pfam" id="PF04471"/>
    </source>
</evidence>
<keyword evidence="3" id="KW-1185">Reference proteome</keyword>
<dbReference type="InterPro" id="IPR007560">
    <property type="entry name" value="Restrct_endonuc_IV_Mrr"/>
</dbReference>
<dbReference type="Pfam" id="PF04471">
    <property type="entry name" value="Mrr_cat"/>
    <property type="match status" value="1"/>
</dbReference>
<dbReference type="Gene3D" id="3.40.1350.10">
    <property type="match status" value="1"/>
</dbReference>
<accession>A0A177MVD8</accession>
<keyword evidence="2" id="KW-0255">Endonuclease</keyword>
<gene>
    <name evidence="2" type="ORF">A1359_18530</name>
</gene>
<name>A0A177MVD8_9GAMM</name>
<dbReference type="GO" id="GO:0004519">
    <property type="term" value="F:endonuclease activity"/>
    <property type="evidence" value="ECO:0007669"/>
    <property type="project" value="UniProtKB-KW"/>
</dbReference>
<proteinExistence type="predicted"/>
<dbReference type="PIRSF" id="PIRSF031853">
    <property type="entry name" value="UPC031853"/>
    <property type="match status" value="1"/>
</dbReference>
<reference evidence="2 3" key="1">
    <citation type="submission" date="2016-03" db="EMBL/GenBank/DDBJ databases">
        <authorList>
            <person name="Ploux O."/>
        </authorList>
    </citation>
    <scope>NUCLEOTIDE SEQUENCE [LARGE SCALE GENOMIC DNA]</scope>
    <source>
        <strain evidence="2 3">R-45370</strain>
    </source>
</reference>
<dbReference type="GO" id="GO:0003677">
    <property type="term" value="F:DNA binding"/>
    <property type="evidence" value="ECO:0007669"/>
    <property type="project" value="InterPro"/>
</dbReference>
<dbReference type="REBASE" id="164851">
    <property type="entry name" value="Mle45370MrrP"/>
</dbReference>
<keyword evidence="2" id="KW-0540">Nuclease</keyword>
<keyword evidence="2" id="KW-0378">Hydrolase</keyword>
<dbReference type="OrthoDB" id="9781481at2"/>
<dbReference type="EMBL" id="LUUI01000168">
    <property type="protein sequence ID" value="OAI09678.1"/>
    <property type="molecule type" value="Genomic_DNA"/>
</dbReference>
<dbReference type="Proteomes" id="UP000078476">
    <property type="component" value="Unassembled WGS sequence"/>
</dbReference>
<dbReference type="GO" id="GO:0009307">
    <property type="term" value="P:DNA restriction-modification system"/>
    <property type="evidence" value="ECO:0007669"/>
    <property type="project" value="InterPro"/>
</dbReference>
<dbReference type="InterPro" id="IPR016984">
    <property type="entry name" value="UCP031853"/>
</dbReference>
<feature type="domain" description="Restriction endonuclease type IV Mrr" evidence="1">
    <location>
        <begin position="203"/>
        <end position="317"/>
    </location>
</feature>
<protein>
    <submittedName>
        <fullName evidence="2">Restriction endonuclease</fullName>
    </submittedName>
</protein>